<accession>A0A6J6X2V4</accession>
<name>A0A6J6X2V4_9ZZZZ</name>
<dbReference type="EMBL" id="CAFAAF010000078">
    <property type="protein sequence ID" value="CAB4791192.1"/>
    <property type="molecule type" value="Genomic_DNA"/>
</dbReference>
<feature type="region of interest" description="Disordered" evidence="1">
    <location>
        <begin position="1"/>
        <end position="32"/>
    </location>
</feature>
<evidence type="ECO:0000313" key="2">
    <source>
        <dbReference type="EMBL" id="CAB4791192.1"/>
    </source>
</evidence>
<reference evidence="2" key="1">
    <citation type="submission" date="2020-05" db="EMBL/GenBank/DDBJ databases">
        <authorList>
            <person name="Chiriac C."/>
            <person name="Salcher M."/>
            <person name="Ghai R."/>
            <person name="Kavagutti S V."/>
        </authorList>
    </citation>
    <scope>NUCLEOTIDE SEQUENCE</scope>
</reference>
<feature type="compositionally biased region" description="Low complexity" evidence="1">
    <location>
        <begin position="1"/>
        <end position="20"/>
    </location>
</feature>
<sequence>MNSTSATFAPARSASATPSPVETDGLVVCANT</sequence>
<protein>
    <submittedName>
        <fullName evidence="2">Unannotated protein</fullName>
    </submittedName>
</protein>
<dbReference type="AlphaFoldDB" id="A0A6J6X2V4"/>
<gene>
    <name evidence="2" type="ORF">UFOPK2978_00589</name>
</gene>
<evidence type="ECO:0000256" key="1">
    <source>
        <dbReference type="SAM" id="MobiDB-lite"/>
    </source>
</evidence>
<organism evidence="2">
    <name type="scientific">freshwater metagenome</name>
    <dbReference type="NCBI Taxonomy" id="449393"/>
    <lineage>
        <taxon>unclassified sequences</taxon>
        <taxon>metagenomes</taxon>
        <taxon>ecological metagenomes</taxon>
    </lineage>
</organism>
<proteinExistence type="predicted"/>